<sequence>MAAQSPADAPDWLGACRRSVAAIRTMLSDKPTIAERVIETGTRGEGGDRTLEIDQAAEDVVFGELQRLYDAGARFTAVSEERGVVSFGSDELLVVIDPIDGSLNAKRGLPHFALSVAVADGPTMADVFFGFVQDFGPREEWLAMRGEGAWLDGVVLDPTLVERRNRLGKLEVVGVESADPRWVVQSVDALEETTHRIRAIGAIAVSLCQVAAARFDAMASLKRCRAVDAAAAQLIVREAGGLVSFIAFEDPLAAPLDLEGHSPVIAARTAAGLADVAKVPVWPQAERGPLPH</sequence>
<dbReference type="AlphaFoldDB" id="A0A9X3MUA1"/>
<dbReference type="InterPro" id="IPR020550">
    <property type="entry name" value="Inositol_monophosphatase_CS"/>
</dbReference>
<feature type="binding site" evidence="6">
    <location>
        <position position="100"/>
    </location>
    <ligand>
        <name>Mg(2+)</name>
        <dbReference type="ChEBI" id="CHEBI:18420"/>
        <label>1</label>
        <note>catalytic</note>
    </ligand>
</feature>
<organism evidence="7 8">
    <name type="scientific">Solirubrobacter ginsenosidimutans</name>
    <dbReference type="NCBI Taxonomy" id="490573"/>
    <lineage>
        <taxon>Bacteria</taxon>
        <taxon>Bacillati</taxon>
        <taxon>Actinomycetota</taxon>
        <taxon>Thermoleophilia</taxon>
        <taxon>Solirubrobacterales</taxon>
        <taxon>Solirubrobacteraceae</taxon>
        <taxon>Solirubrobacter</taxon>
    </lineage>
</organism>
<evidence type="ECO:0000313" key="7">
    <source>
        <dbReference type="EMBL" id="MDA0163161.1"/>
    </source>
</evidence>
<dbReference type="Gene3D" id="3.30.540.10">
    <property type="entry name" value="Fructose-1,6-Bisphosphatase, subunit A, domain 1"/>
    <property type="match status" value="1"/>
</dbReference>
<feature type="binding site" evidence="6">
    <location>
        <position position="80"/>
    </location>
    <ligand>
        <name>Mg(2+)</name>
        <dbReference type="ChEBI" id="CHEBI:18420"/>
        <label>1</label>
        <note>catalytic</note>
    </ligand>
</feature>
<feature type="binding site" evidence="6">
    <location>
        <position position="99"/>
    </location>
    <ligand>
        <name>Mg(2+)</name>
        <dbReference type="ChEBI" id="CHEBI:18420"/>
        <label>1</label>
        <note>catalytic</note>
    </ligand>
</feature>
<dbReference type="GO" id="GO:0046872">
    <property type="term" value="F:metal ion binding"/>
    <property type="evidence" value="ECO:0007669"/>
    <property type="project" value="UniProtKB-KW"/>
</dbReference>
<feature type="binding site" evidence="6">
    <location>
        <position position="97"/>
    </location>
    <ligand>
        <name>Mg(2+)</name>
        <dbReference type="ChEBI" id="CHEBI:18420"/>
        <label>1</label>
        <note>catalytic</note>
    </ligand>
</feature>
<dbReference type="GO" id="GO:0008934">
    <property type="term" value="F:inositol monophosphate 1-phosphatase activity"/>
    <property type="evidence" value="ECO:0007669"/>
    <property type="project" value="TreeGrafter"/>
</dbReference>
<dbReference type="PRINTS" id="PR00377">
    <property type="entry name" value="IMPHPHTASES"/>
</dbReference>
<keyword evidence="8" id="KW-1185">Reference proteome</keyword>
<evidence type="ECO:0000256" key="3">
    <source>
        <dbReference type="ARBA" id="ARBA00022723"/>
    </source>
</evidence>
<dbReference type="EMBL" id="JAPDOD010000023">
    <property type="protein sequence ID" value="MDA0163161.1"/>
    <property type="molecule type" value="Genomic_DNA"/>
</dbReference>
<keyword evidence="3 6" id="KW-0479">Metal-binding</keyword>
<dbReference type="GO" id="GO:0046854">
    <property type="term" value="P:phosphatidylinositol phosphate biosynthetic process"/>
    <property type="evidence" value="ECO:0007669"/>
    <property type="project" value="InterPro"/>
</dbReference>
<dbReference type="PANTHER" id="PTHR20854">
    <property type="entry name" value="INOSITOL MONOPHOSPHATASE"/>
    <property type="match status" value="1"/>
</dbReference>
<dbReference type="InterPro" id="IPR020583">
    <property type="entry name" value="Inositol_monoP_metal-BS"/>
</dbReference>
<evidence type="ECO:0000313" key="8">
    <source>
        <dbReference type="Proteomes" id="UP001149140"/>
    </source>
</evidence>
<dbReference type="InterPro" id="IPR000760">
    <property type="entry name" value="Inositol_monophosphatase-like"/>
</dbReference>
<dbReference type="Pfam" id="PF00459">
    <property type="entry name" value="Inositol_P"/>
    <property type="match status" value="1"/>
</dbReference>
<dbReference type="GO" id="GO:0006020">
    <property type="term" value="P:inositol metabolic process"/>
    <property type="evidence" value="ECO:0007669"/>
    <property type="project" value="TreeGrafter"/>
</dbReference>
<evidence type="ECO:0000256" key="6">
    <source>
        <dbReference type="PIRSR" id="PIRSR600760-2"/>
    </source>
</evidence>
<feature type="binding site" evidence="6">
    <location>
        <position position="228"/>
    </location>
    <ligand>
        <name>Mg(2+)</name>
        <dbReference type="ChEBI" id="CHEBI:18420"/>
        <label>1</label>
        <note>catalytic</note>
    </ligand>
</feature>
<dbReference type="PROSITE" id="PS00629">
    <property type="entry name" value="IMP_1"/>
    <property type="match status" value="1"/>
</dbReference>
<proteinExistence type="predicted"/>
<dbReference type="Proteomes" id="UP001149140">
    <property type="component" value="Unassembled WGS sequence"/>
</dbReference>
<comment type="catalytic activity">
    <reaction evidence="1">
        <text>a myo-inositol phosphate + H2O = myo-inositol + phosphate</text>
        <dbReference type="Rhea" id="RHEA:24056"/>
        <dbReference type="ChEBI" id="CHEBI:15377"/>
        <dbReference type="ChEBI" id="CHEBI:17268"/>
        <dbReference type="ChEBI" id="CHEBI:43474"/>
        <dbReference type="ChEBI" id="CHEBI:84139"/>
        <dbReference type="EC" id="3.1.3.25"/>
    </reaction>
</comment>
<dbReference type="SUPFAM" id="SSF56655">
    <property type="entry name" value="Carbohydrate phosphatase"/>
    <property type="match status" value="1"/>
</dbReference>
<gene>
    <name evidence="7" type="ORF">OM076_23005</name>
</gene>
<dbReference type="EC" id="3.1.3.25" evidence="2"/>
<name>A0A9X3MUA1_9ACTN</name>
<dbReference type="GO" id="GO:0007165">
    <property type="term" value="P:signal transduction"/>
    <property type="evidence" value="ECO:0007669"/>
    <property type="project" value="TreeGrafter"/>
</dbReference>
<dbReference type="RefSeq" id="WP_270042404.1">
    <property type="nucleotide sequence ID" value="NZ_JAPDOD010000023.1"/>
</dbReference>
<keyword evidence="5 6" id="KW-0460">Magnesium</keyword>
<protein>
    <recommendedName>
        <fullName evidence="2">inositol-phosphate phosphatase</fullName>
        <ecNumber evidence="2">3.1.3.25</ecNumber>
    </recommendedName>
</protein>
<dbReference type="PROSITE" id="PS00630">
    <property type="entry name" value="IMP_2"/>
    <property type="match status" value="1"/>
</dbReference>
<reference evidence="7" key="1">
    <citation type="submission" date="2022-10" db="EMBL/GenBank/DDBJ databases">
        <title>The WGS of Solirubrobacter ginsenosidimutans DSM 21036.</title>
        <authorList>
            <person name="Jiang Z."/>
        </authorList>
    </citation>
    <scope>NUCLEOTIDE SEQUENCE</scope>
    <source>
        <strain evidence="7">DSM 21036</strain>
    </source>
</reference>
<evidence type="ECO:0000256" key="4">
    <source>
        <dbReference type="ARBA" id="ARBA00022801"/>
    </source>
</evidence>
<evidence type="ECO:0000256" key="1">
    <source>
        <dbReference type="ARBA" id="ARBA00001033"/>
    </source>
</evidence>
<evidence type="ECO:0000256" key="5">
    <source>
        <dbReference type="ARBA" id="ARBA00022842"/>
    </source>
</evidence>
<accession>A0A9X3MUA1</accession>
<dbReference type="Gene3D" id="3.40.190.80">
    <property type="match status" value="1"/>
</dbReference>
<comment type="cofactor">
    <cofactor evidence="6">
        <name>Mg(2+)</name>
        <dbReference type="ChEBI" id="CHEBI:18420"/>
    </cofactor>
</comment>
<comment type="caution">
    <text evidence="7">The sequence shown here is derived from an EMBL/GenBank/DDBJ whole genome shotgun (WGS) entry which is preliminary data.</text>
</comment>
<dbReference type="PANTHER" id="PTHR20854:SF4">
    <property type="entry name" value="INOSITOL-1-MONOPHOSPHATASE-RELATED"/>
    <property type="match status" value="1"/>
</dbReference>
<evidence type="ECO:0000256" key="2">
    <source>
        <dbReference type="ARBA" id="ARBA00013106"/>
    </source>
</evidence>
<keyword evidence="4" id="KW-0378">Hydrolase</keyword>